<evidence type="ECO:0000256" key="2">
    <source>
        <dbReference type="ARBA" id="ARBA00022692"/>
    </source>
</evidence>
<protein>
    <submittedName>
        <fullName evidence="7">Fatty acid hydroxylase superfamily protein</fullName>
    </submittedName>
</protein>
<dbReference type="GO" id="GO:0016020">
    <property type="term" value="C:membrane"/>
    <property type="evidence" value="ECO:0007669"/>
    <property type="project" value="UniProtKB-SubCell"/>
</dbReference>
<dbReference type="InterPro" id="IPR006694">
    <property type="entry name" value="Fatty_acid_hydroxylase"/>
</dbReference>
<dbReference type="GO" id="GO:0016491">
    <property type="term" value="F:oxidoreductase activity"/>
    <property type="evidence" value="ECO:0007669"/>
    <property type="project" value="InterPro"/>
</dbReference>
<dbReference type="RefSeq" id="WP_145194490.1">
    <property type="nucleotide sequence ID" value="NZ_CP036434.1"/>
</dbReference>
<proteinExistence type="predicted"/>
<evidence type="ECO:0000256" key="4">
    <source>
        <dbReference type="ARBA" id="ARBA00023136"/>
    </source>
</evidence>
<feature type="domain" description="Fatty acid hydroxylase" evidence="6">
    <location>
        <begin position="88"/>
        <end position="220"/>
    </location>
</feature>
<feature type="transmembrane region" description="Helical" evidence="5">
    <location>
        <begin position="83"/>
        <end position="102"/>
    </location>
</feature>
<evidence type="ECO:0000256" key="3">
    <source>
        <dbReference type="ARBA" id="ARBA00022989"/>
    </source>
</evidence>
<keyword evidence="8" id="KW-1185">Reference proteome</keyword>
<name>A0A518ELU7_9BACT</name>
<organism evidence="7 8">
    <name type="scientific">Saltatorellus ferox</name>
    <dbReference type="NCBI Taxonomy" id="2528018"/>
    <lineage>
        <taxon>Bacteria</taxon>
        <taxon>Pseudomonadati</taxon>
        <taxon>Planctomycetota</taxon>
        <taxon>Planctomycetia</taxon>
        <taxon>Planctomycetia incertae sedis</taxon>
        <taxon>Saltatorellus</taxon>
    </lineage>
</organism>
<keyword evidence="2 5" id="KW-0812">Transmembrane</keyword>
<comment type="subcellular location">
    <subcellularLocation>
        <location evidence="1">Membrane</location>
    </subcellularLocation>
</comment>
<evidence type="ECO:0000259" key="6">
    <source>
        <dbReference type="Pfam" id="PF04116"/>
    </source>
</evidence>
<evidence type="ECO:0000313" key="7">
    <source>
        <dbReference type="EMBL" id="QDV05067.1"/>
    </source>
</evidence>
<evidence type="ECO:0000313" key="8">
    <source>
        <dbReference type="Proteomes" id="UP000320390"/>
    </source>
</evidence>
<dbReference type="GO" id="GO:0005506">
    <property type="term" value="F:iron ion binding"/>
    <property type="evidence" value="ECO:0007669"/>
    <property type="project" value="InterPro"/>
</dbReference>
<dbReference type="Pfam" id="PF04116">
    <property type="entry name" value="FA_hydroxylase"/>
    <property type="match status" value="1"/>
</dbReference>
<dbReference type="GO" id="GO:0008610">
    <property type="term" value="P:lipid biosynthetic process"/>
    <property type="evidence" value="ECO:0007669"/>
    <property type="project" value="InterPro"/>
</dbReference>
<dbReference type="AlphaFoldDB" id="A0A518ELU7"/>
<evidence type="ECO:0000256" key="5">
    <source>
        <dbReference type="SAM" id="Phobius"/>
    </source>
</evidence>
<keyword evidence="4 5" id="KW-0472">Membrane</keyword>
<accession>A0A518ELU7</accession>
<dbReference type="InterPro" id="IPR050307">
    <property type="entry name" value="Sterol_Desaturase_Related"/>
</dbReference>
<keyword evidence="3 5" id="KW-1133">Transmembrane helix</keyword>
<gene>
    <name evidence="7" type="ORF">Poly30_05620</name>
</gene>
<dbReference type="EMBL" id="CP036434">
    <property type="protein sequence ID" value="QDV05067.1"/>
    <property type="molecule type" value="Genomic_DNA"/>
</dbReference>
<dbReference type="PANTHER" id="PTHR11863">
    <property type="entry name" value="STEROL DESATURASE"/>
    <property type="match status" value="1"/>
</dbReference>
<feature type="transmembrane region" description="Helical" evidence="5">
    <location>
        <begin position="41"/>
        <end position="62"/>
    </location>
</feature>
<dbReference type="OrthoDB" id="9770329at2"/>
<dbReference type="Proteomes" id="UP000320390">
    <property type="component" value="Chromosome"/>
</dbReference>
<evidence type="ECO:0000256" key="1">
    <source>
        <dbReference type="ARBA" id="ARBA00004370"/>
    </source>
</evidence>
<sequence length="288" mass="32922">MDSVLSGALALALLALIYLPLERLFPAHEQAIRRKEWGTDLLFFLGQHFLWTAPVVLALVAVGRWTNELPLAGVRQSVGAWPLWLQILTVVVLCDVCIYWAHRWSHSSPFLWRFHRVHHTAERLDFLAAYREHPFDNLFTRTVENLPAILLGFPLELIAGFALFRGLWAVYIHSNTSLDPGPLRYLLGSPRLHHWHHDVGLHSRINFANLSPLMDLVFGTYHDPGHMPGRYGVHARIRHGYLAQLVEPILGFRMQTPERSPVPARIPVVLSDELRLPDMAVVQDAYEE</sequence>
<feature type="transmembrane region" description="Helical" evidence="5">
    <location>
        <begin position="148"/>
        <end position="168"/>
    </location>
</feature>
<reference evidence="7 8" key="1">
    <citation type="submission" date="2019-02" db="EMBL/GenBank/DDBJ databases">
        <title>Deep-cultivation of Planctomycetes and their phenomic and genomic characterization uncovers novel biology.</title>
        <authorList>
            <person name="Wiegand S."/>
            <person name="Jogler M."/>
            <person name="Boedeker C."/>
            <person name="Pinto D."/>
            <person name="Vollmers J."/>
            <person name="Rivas-Marin E."/>
            <person name="Kohn T."/>
            <person name="Peeters S.H."/>
            <person name="Heuer A."/>
            <person name="Rast P."/>
            <person name="Oberbeckmann S."/>
            <person name="Bunk B."/>
            <person name="Jeske O."/>
            <person name="Meyerdierks A."/>
            <person name="Storesund J.E."/>
            <person name="Kallscheuer N."/>
            <person name="Luecker S."/>
            <person name="Lage O.M."/>
            <person name="Pohl T."/>
            <person name="Merkel B.J."/>
            <person name="Hornburger P."/>
            <person name="Mueller R.-W."/>
            <person name="Bruemmer F."/>
            <person name="Labrenz M."/>
            <person name="Spormann A.M."/>
            <person name="Op den Camp H."/>
            <person name="Overmann J."/>
            <person name="Amann R."/>
            <person name="Jetten M.S.M."/>
            <person name="Mascher T."/>
            <person name="Medema M.H."/>
            <person name="Devos D.P."/>
            <person name="Kaster A.-K."/>
            <person name="Ovreas L."/>
            <person name="Rohde M."/>
            <person name="Galperin M.Y."/>
            <person name="Jogler C."/>
        </authorList>
    </citation>
    <scope>NUCLEOTIDE SEQUENCE [LARGE SCALE GENOMIC DNA]</scope>
    <source>
        <strain evidence="7 8">Poly30</strain>
    </source>
</reference>